<proteinExistence type="predicted"/>
<dbReference type="EMBL" id="JADEXG010000070">
    <property type="protein sequence ID" value="MBE9079849.1"/>
    <property type="molecule type" value="Genomic_DNA"/>
</dbReference>
<dbReference type="PROSITE" id="PS01124">
    <property type="entry name" value="HTH_ARAC_FAMILY_2"/>
    <property type="match status" value="1"/>
</dbReference>
<dbReference type="PANTHER" id="PTHR47893:SF1">
    <property type="entry name" value="REGULATORY PROTEIN PCHR"/>
    <property type="match status" value="1"/>
</dbReference>
<accession>A0A8J7DS96</accession>
<evidence type="ECO:0000256" key="1">
    <source>
        <dbReference type="ARBA" id="ARBA00023015"/>
    </source>
</evidence>
<feature type="domain" description="HTH araC/xylS-type" evidence="4">
    <location>
        <begin position="230"/>
        <end position="326"/>
    </location>
</feature>
<evidence type="ECO:0000313" key="5">
    <source>
        <dbReference type="EMBL" id="MBE9079849.1"/>
    </source>
</evidence>
<dbReference type="RefSeq" id="WP_193911215.1">
    <property type="nucleotide sequence ID" value="NZ_JADEXG010000070.1"/>
</dbReference>
<dbReference type="AlphaFoldDB" id="A0A8J7DS96"/>
<keyword evidence="3" id="KW-0804">Transcription</keyword>
<evidence type="ECO:0000256" key="2">
    <source>
        <dbReference type="ARBA" id="ARBA00023125"/>
    </source>
</evidence>
<dbReference type="Pfam" id="PF12833">
    <property type="entry name" value="HTH_18"/>
    <property type="match status" value="1"/>
</dbReference>
<dbReference type="GO" id="GO:0003700">
    <property type="term" value="F:DNA-binding transcription factor activity"/>
    <property type="evidence" value="ECO:0007669"/>
    <property type="project" value="InterPro"/>
</dbReference>
<dbReference type="SUPFAM" id="SSF46689">
    <property type="entry name" value="Homeodomain-like"/>
    <property type="match status" value="2"/>
</dbReference>
<keyword evidence="1" id="KW-0805">Transcription regulation</keyword>
<gene>
    <name evidence="5" type="ORF">IQ241_21555</name>
</gene>
<dbReference type="SMART" id="SM00342">
    <property type="entry name" value="HTH_ARAC"/>
    <property type="match status" value="1"/>
</dbReference>
<dbReference type="Proteomes" id="UP000636505">
    <property type="component" value="Unassembled WGS sequence"/>
</dbReference>
<dbReference type="GO" id="GO:0043565">
    <property type="term" value="F:sequence-specific DNA binding"/>
    <property type="evidence" value="ECO:0007669"/>
    <property type="project" value="InterPro"/>
</dbReference>
<dbReference type="InterPro" id="IPR009057">
    <property type="entry name" value="Homeodomain-like_sf"/>
</dbReference>
<evidence type="ECO:0000256" key="3">
    <source>
        <dbReference type="ARBA" id="ARBA00023163"/>
    </source>
</evidence>
<protein>
    <submittedName>
        <fullName evidence="5">Helix-turn-helix transcriptional regulator</fullName>
    </submittedName>
</protein>
<comment type="caution">
    <text evidence="5">The sequence shown here is derived from an EMBL/GenBank/DDBJ whole genome shotgun (WGS) entry which is preliminary data.</text>
</comment>
<name>A0A8J7DS96_9CYAN</name>
<dbReference type="InterPro" id="IPR018060">
    <property type="entry name" value="HTH_AraC"/>
</dbReference>
<organism evidence="5 6">
    <name type="scientific">Vasconcelosia minhoensis LEGE 07310</name>
    <dbReference type="NCBI Taxonomy" id="915328"/>
    <lineage>
        <taxon>Bacteria</taxon>
        <taxon>Bacillati</taxon>
        <taxon>Cyanobacteriota</taxon>
        <taxon>Cyanophyceae</taxon>
        <taxon>Nodosilineales</taxon>
        <taxon>Cymatolegaceae</taxon>
        <taxon>Vasconcelosia</taxon>
        <taxon>Vasconcelosia minhoensis</taxon>
    </lineage>
</organism>
<reference evidence="5" key="1">
    <citation type="submission" date="2020-10" db="EMBL/GenBank/DDBJ databases">
        <authorList>
            <person name="Castelo-Branco R."/>
            <person name="Eusebio N."/>
            <person name="Adriana R."/>
            <person name="Vieira A."/>
            <person name="Brugerolle De Fraissinette N."/>
            <person name="Rezende De Castro R."/>
            <person name="Schneider M.P."/>
            <person name="Vasconcelos V."/>
            <person name="Leao P.N."/>
        </authorList>
    </citation>
    <scope>NUCLEOTIDE SEQUENCE</scope>
    <source>
        <strain evidence="5">LEGE 07310</strain>
    </source>
</reference>
<dbReference type="PROSITE" id="PS00041">
    <property type="entry name" value="HTH_ARAC_FAMILY_1"/>
    <property type="match status" value="1"/>
</dbReference>
<dbReference type="PANTHER" id="PTHR47893">
    <property type="entry name" value="REGULATORY PROTEIN PCHR"/>
    <property type="match status" value="1"/>
</dbReference>
<dbReference type="InterPro" id="IPR018062">
    <property type="entry name" value="HTH_AraC-typ_CS"/>
</dbReference>
<keyword evidence="6" id="KW-1185">Reference proteome</keyword>
<evidence type="ECO:0000313" key="6">
    <source>
        <dbReference type="Proteomes" id="UP000636505"/>
    </source>
</evidence>
<dbReference type="InterPro" id="IPR053142">
    <property type="entry name" value="PchR_regulatory_protein"/>
</dbReference>
<sequence length="326" mass="36721">MPLFLSVPAALTQQPEAAEWVQSVRQPWIIPLEDSTGDSRGYRQEVNLRPGLNVLIDDYTLKEELIVETGTGESCEADLALELSFMILGHNRHESVQSGHSFFQAEWCGVDGGRFHWQAGERVLKLDVHIEPVLFETLVGEQLNALPPSLRRLVQNSQPSCIDFWQVCPITAAMQSAIYQILNCPYRGLTQWLFWESKVLELIALRLEQVSQINQAASSGLRPDEIDRIHQASEILQQRLAEPPSLLELARLAGINDHKLKVGFRQVFGTTVFGYLRRHRLEQAHQLLQERQISVSAAAAAVGYSSQGHFAAAFRKQFGFNPKNFP</sequence>
<dbReference type="Gene3D" id="1.10.10.60">
    <property type="entry name" value="Homeodomain-like"/>
    <property type="match status" value="1"/>
</dbReference>
<keyword evidence="2" id="KW-0238">DNA-binding</keyword>
<evidence type="ECO:0000259" key="4">
    <source>
        <dbReference type="PROSITE" id="PS01124"/>
    </source>
</evidence>